<evidence type="ECO:0000313" key="2">
    <source>
        <dbReference type="EMBL" id="AVO37958.1"/>
    </source>
</evidence>
<dbReference type="InterPro" id="IPR012349">
    <property type="entry name" value="Split_barrel_FMN-bd"/>
</dbReference>
<sequence length="251" mass="27668">MTKRVAARRSTGWPKPRPAISSPFAARPEKGYPMDQGQERPYVPRPYAASEDEARQMIRAYPFATVITCGQDTPEATQTPLFFETEDPGCRTLIGHIARINPQAGELMAPGPVLAVFNGPSAYVSPSWYVEDEDVPTWIYRSVHLRGEIEPVDSSGMRALMERIIALSESRIGGAWQLSRIPDADIARMMPRIIGFRIHLTALKGISKLEQTRSAANRAGVAAGLEAGEEIGKDLLVDLLRRPRNPECIGC</sequence>
<proteinExistence type="predicted"/>
<dbReference type="Proteomes" id="UP000237655">
    <property type="component" value="Chromosome"/>
</dbReference>
<gene>
    <name evidence="2" type="ORF">C6Y53_09740</name>
</gene>
<evidence type="ECO:0000313" key="3">
    <source>
        <dbReference type="Proteomes" id="UP000237655"/>
    </source>
</evidence>
<evidence type="ECO:0000256" key="1">
    <source>
        <dbReference type="SAM" id="MobiDB-lite"/>
    </source>
</evidence>
<reference evidence="3" key="1">
    <citation type="submission" date="2018-03" db="EMBL/GenBank/DDBJ databases">
        <title>Genomic analysis of the strain SH-1 isolated from shrimp intestine.</title>
        <authorList>
            <person name="Kim Y.-S."/>
            <person name="Kim S.-E."/>
            <person name="Kim K.-H."/>
        </authorList>
    </citation>
    <scope>NUCLEOTIDE SEQUENCE [LARGE SCALE GENOMIC DNA]</scope>
    <source>
        <strain evidence="3">SH-1</strain>
    </source>
</reference>
<dbReference type="KEGG" id="thas:C6Y53_09740"/>
<keyword evidence="3" id="KW-1185">Reference proteome</keyword>
<dbReference type="Gene3D" id="2.30.110.10">
    <property type="entry name" value="Electron Transport, Fmn-binding Protein, Chain A"/>
    <property type="match status" value="1"/>
</dbReference>
<dbReference type="Pfam" id="PF04299">
    <property type="entry name" value="FMN_bind_2"/>
    <property type="match status" value="1"/>
</dbReference>
<dbReference type="PANTHER" id="PTHR35802">
    <property type="entry name" value="PROTEASE SYNTHASE AND SPORULATION PROTEIN PAI 2"/>
    <property type="match status" value="1"/>
</dbReference>
<dbReference type="SUPFAM" id="SSF50475">
    <property type="entry name" value="FMN-binding split barrel"/>
    <property type="match status" value="1"/>
</dbReference>
<name>A0A2S0MQ14_9RHOB</name>
<dbReference type="InterPro" id="IPR007396">
    <property type="entry name" value="TR_PAI2-type"/>
</dbReference>
<dbReference type="EMBL" id="CP027665">
    <property type="protein sequence ID" value="AVO37958.1"/>
    <property type="molecule type" value="Genomic_DNA"/>
</dbReference>
<feature type="region of interest" description="Disordered" evidence="1">
    <location>
        <begin position="1"/>
        <end position="43"/>
    </location>
</feature>
<protein>
    <submittedName>
        <fullName evidence="2">FMN-binding negative transcriptional regulator</fullName>
    </submittedName>
</protein>
<organism evidence="2 3">
    <name type="scientific">Pukyongiella litopenaei</name>
    <dbReference type="NCBI Taxonomy" id="2605946"/>
    <lineage>
        <taxon>Bacteria</taxon>
        <taxon>Pseudomonadati</taxon>
        <taxon>Pseudomonadota</taxon>
        <taxon>Alphaproteobacteria</taxon>
        <taxon>Rhodobacterales</taxon>
        <taxon>Paracoccaceae</taxon>
        <taxon>Pukyongiella</taxon>
    </lineage>
</organism>
<dbReference type="AlphaFoldDB" id="A0A2S0MQ14"/>
<dbReference type="PANTHER" id="PTHR35802:SF1">
    <property type="entry name" value="PROTEASE SYNTHASE AND SPORULATION PROTEIN PAI 2"/>
    <property type="match status" value="1"/>
</dbReference>
<accession>A0A2S0MQ14</accession>